<reference evidence="1" key="2">
    <citation type="journal article" date="2021" name="PeerJ">
        <title>Extensive microbial diversity within the chicken gut microbiome revealed by metagenomics and culture.</title>
        <authorList>
            <person name="Gilroy R."/>
            <person name="Ravi A."/>
            <person name="Getino M."/>
            <person name="Pursley I."/>
            <person name="Horton D.L."/>
            <person name="Alikhan N.F."/>
            <person name="Baker D."/>
            <person name="Gharbi K."/>
            <person name="Hall N."/>
            <person name="Watson M."/>
            <person name="Adriaenssens E.M."/>
            <person name="Foster-Nyarko E."/>
            <person name="Jarju S."/>
            <person name="Secka A."/>
            <person name="Antonio M."/>
            <person name="Oren A."/>
            <person name="Chaudhuri R.R."/>
            <person name="La Ragione R."/>
            <person name="Hildebrand F."/>
            <person name="Pallen M.J."/>
        </authorList>
    </citation>
    <scope>NUCLEOTIDE SEQUENCE</scope>
    <source>
        <strain evidence="1">ChiSxjej2B14-6234</strain>
    </source>
</reference>
<accession>A0A9D0Z954</accession>
<gene>
    <name evidence="1" type="ORF">IAB73_02880</name>
</gene>
<dbReference type="Proteomes" id="UP000886887">
    <property type="component" value="Unassembled WGS sequence"/>
</dbReference>
<organism evidence="1 2">
    <name type="scientific">Candidatus Onthenecus intestinigallinarum</name>
    <dbReference type="NCBI Taxonomy" id="2840875"/>
    <lineage>
        <taxon>Bacteria</taxon>
        <taxon>Bacillati</taxon>
        <taxon>Bacillota</taxon>
        <taxon>Clostridia</taxon>
        <taxon>Eubacteriales</taxon>
        <taxon>Candidatus Onthenecus</taxon>
    </lineage>
</organism>
<dbReference type="AlphaFoldDB" id="A0A9D0Z954"/>
<reference evidence="1" key="1">
    <citation type="submission" date="2020-10" db="EMBL/GenBank/DDBJ databases">
        <authorList>
            <person name="Gilroy R."/>
        </authorList>
    </citation>
    <scope>NUCLEOTIDE SEQUENCE</scope>
    <source>
        <strain evidence="1">ChiSxjej2B14-6234</strain>
    </source>
</reference>
<proteinExistence type="predicted"/>
<protein>
    <submittedName>
        <fullName evidence="1">Uncharacterized protein</fullName>
    </submittedName>
</protein>
<comment type="caution">
    <text evidence="1">The sequence shown here is derived from an EMBL/GenBank/DDBJ whole genome shotgun (WGS) entry which is preliminary data.</text>
</comment>
<name>A0A9D0Z954_9FIRM</name>
<evidence type="ECO:0000313" key="2">
    <source>
        <dbReference type="Proteomes" id="UP000886887"/>
    </source>
</evidence>
<sequence length="95" mass="9955">MRSEAERKLFVKVLFAKCCEGHHDAAGGKPPGVQAIGRSVACWPGDADAAMGAACGAQQEAAMPPSKHARRLEGGGVCGGRRQKRQILLAMRGQV</sequence>
<dbReference type="EMBL" id="DVFJ01000008">
    <property type="protein sequence ID" value="HIQ71140.1"/>
    <property type="molecule type" value="Genomic_DNA"/>
</dbReference>
<evidence type="ECO:0000313" key="1">
    <source>
        <dbReference type="EMBL" id="HIQ71140.1"/>
    </source>
</evidence>